<evidence type="ECO:0000256" key="1">
    <source>
        <dbReference type="SAM" id="MobiDB-lite"/>
    </source>
</evidence>
<dbReference type="SUPFAM" id="SSF49313">
    <property type="entry name" value="Cadherin-like"/>
    <property type="match status" value="1"/>
</dbReference>
<dbReference type="Proteomes" id="UP000295060">
    <property type="component" value="Unassembled WGS sequence"/>
</dbReference>
<dbReference type="SUPFAM" id="SSF49785">
    <property type="entry name" value="Galactose-binding domain-like"/>
    <property type="match status" value="2"/>
</dbReference>
<gene>
    <name evidence="2" type="ORF">EV137_7211</name>
</gene>
<keyword evidence="3" id="KW-1185">Reference proteome</keyword>
<reference evidence="2 3" key="1">
    <citation type="submission" date="2019-03" db="EMBL/GenBank/DDBJ databases">
        <title>Genomic Encyclopedia of Type Strains, Phase III (KMG-III): the genomes of soil and plant-associated and newly described type strains.</title>
        <authorList>
            <person name="Whitman W."/>
        </authorList>
    </citation>
    <scope>NUCLEOTIDE SEQUENCE [LARGE SCALE GENOMIC DNA]</scope>
    <source>
        <strain evidence="2 3">VKMAc-2574</strain>
    </source>
</reference>
<proteinExistence type="predicted"/>
<dbReference type="EMBL" id="SODU01000004">
    <property type="protein sequence ID" value="TDW84400.1"/>
    <property type="molecule type" value="Genomic_DNA"/>
</dbReference>
<name>A0ABY2F7Y7_9ACTN</name>
<dbReference type="InterPro" id="IPR013783">
    <property type="entry name" value="Ig-like_fold"/>
</dbReference>
<evidence type="ECO:0000313" key="2">
    <source>
        <dbReference type="EMBL" id="TDW84400.1"/>
    </source>
</evidence>
<organism evidence="2 3">
    <name type="scientific">Kribbella pratensis</name>
    <dbReference type="NCBI Taxonomy" id="2512112"/>
    <lineage>
        <taxon>Bacteria</taxon>
        <taxon>Bacillati</taxon>
        <taxon>Actinomycetota</taxon>
        <taxon>Actinomycetes</taxon>
        <taxon>Propionibacteriales</taxon>
        <taxon>Kribbellaceae</taxon>
        <taxon>Kribbella</taxon>
    </lineage>
</organism>
<protein>
    <submittedName>
        <fullName evidence="2">Ig domain-containing protein</fullName>
    </submittedName>
</protein>
<dbReference type="InterPro" id="IPR015919">
    <property type="entry name" value="Cadherin-like_sf"/>
</dbReference>
<evidence type="ECO:0000313" key="3">
    <source>
        <dbReference type="Proteomes" id="UP000295060"/>
    </source>
</evidence>
<dbReference type="InterPro" id="IPR008929">
    <property type="entry name" value="Chondroitin_lyas"/>
</dbReference>
<feature type="compositionally biased region" description="Polar residues" evidence="1">
    <location>
        <begin position="142"/>
        <end position="158"/>
    </location>
</feature>
<accession>A0ABY2F7Y7</accession>
<dbReference type="Gene3D" id="1.50.10.100">
    <property type="entry name" value="Chondroitin AC/alginate lyase"/>
    <property type="match status" value="1"/>
</dbReference>
<dbReference type="Pfam" id="PF05345">
    <property type="entry name" value="He_PIG"/>
    <property type="match status" value="1"/>
</dbReference>
<dbReference type="Gene3D" id="2.60.120.260">
    <property type="entry name" value="Galactose-binding domain-like"/>
    <property type="match status" value="2"/>
</dbReference>
<dbReference type="InterPro" id="IPR008979">
    <property type="entry name" value="Galactose-bd-like_sf"/>
</dbReference>
<feature type="region of interest" description="Disordered" evidence="1">
    <location>
        <begin position="142"/>
        <end position="166"/>
    </location>
</feature>
<dbReference type="SUPFAM" id="SSF48230">
    <property type="entry name" value="Chondroitin AC/alginate lyase"/>
    <property type="match status" value="1"/>
</dbReference>
<sequence length="1199" mass="128737">MGLPLIWMLPSVEIGNYGSGLIVALAAALPPVTEVLLRIPPPKEEVLPVNPTPTATGGQARRFSAFAAVLVLVAGLLFAAARPAAAQDLGTCAVTFRSTTSAQGFVHPGVGLTQPILENALRQIAAGAEPWTSSFRAIQQSSAAGTGVTSSNRSSTDPTKPASDAFNSQGFNGRFIADGLKSYTQAILYVLTGEEVYRKNALDIIRIWEQMDPAKYEYFTDSHIHTGIPLNRMVSAAELLRYSSCSDEAYPWTDADTRAFTDNLVVPVIETFQNDNNHFMNQHSYPLMGAMAGAIFMDDTALYKRSVEWFTVNATAKDQGFNGSIARLFRWVDTDDATGKPIKDPHVQHAEMGRDQAHGGGDLTNAAIISRMLLAQGTKVDPVAGTVSDAPNAVGPYEFLNDRIVAAADYFWRFMLGYDTPWTPMAYAISPDGTIRDTYNHISNGYRGRYNTASFWDIYYYYAFTRGEDVTKLAPYLAEAYAKRNGPLFYYGGSRNNAWDNVDGGGDSWLFAPAAAAGQTVPPLPDSPTILEVENKYTRLSGDVERRTDGTTGYVRMSTAGHGSEIAYLSGSASKQLLAFRVRTNGEVRLRIDRHDDRTILVPDTGGQWRYVTYPRSIGDMLFVQATGGGATIDIDHIDTNAAAGPTSPTFDDTSTARIVNWKGATATADLSAHYTGTGNLAYTAQGLPPGASLDTSTGQLTWTAAAAGSTTIAVAVSDGTTVASHHVVLAAAHNRTDALTLAELGHDAGAMYVSDTKATFDQALTTAQDLGKKGTNDKYLAALAHLVTAVDGLALVSPRTAVDGSLDYPSLVVNSTAGANIGNLVDGDNQSGTSYPQAVNLSHTFDFGPDFRVSATRFGFQSNIFADRLANSAVFGSNDGRTWTRLTPGVTRFTQDFNTLDVDPALRDQQFRYLKVQLLKPLPDVLYGIVRNLFEMTEFHIYGERHEIGNLVKSTSITSAQAIAGKIMTGDTVDVSVTAKQPIQQVTVTAQGVTTKATSGDGVNWTASVKLDNAPPGDIQVAVDYLDVAGKAGPTAYGTTDGSKLYIAGDPAHFIDVAKLATVTASDKQWPGTGLGADEVGYLLFDRDADTYADLNSGPGAYYVLDFGAHASVRPEEVLVLPRASHPQRANGAVMQGSNDGQTWTDLTKPLAGAVANTWSDQPSSGENRYRYLRIYNATSWFGNLSEVELYGDIKHDT</sequence>
<comment type="caution">
    <text evidence="2">The sequence shown here is derived from an EMBL/GenBank/DDBJ whole genome shotgun (WGS) entry which is preliminary data.</text>
</comment>
<dbReference type="Gene3D" id="2.60.40.10">
    <property type="entry name" value="Immunoglobulins"/>
    <property type="match status" value="1"/>
</dbReference>